<dbReference type="Gene3D" id="1.25.40.620">
    <property type="match status" value="1"/>
</dbReference>
<dbReference type="RefSeq" id="XP_027117421.2">
    <property type="nucleotide sequence ID" value="XM_027261620.2"/>
</dbReference>
<dbReference type="GO" id="GO:0009507">
    <property type="term" value="C:chloroplast"/>
    <property type="evidence" value="ECO:0007669"/>
    <property type="project" value="TreeGrafter"/>
</dbReference>
<dbReference type="SUPFAM" id="SSF140869">
    <property type="entry name" value="GUN4-like"/>
    <property type="match status" value="1"/>
</dbReference>
<keyword evidence="3" id="KW-1185">Reference proteome</keyword>
<dbReference type="Proteomes" id="UP001652660">
    <property type="component" value="Chromosome 3c"/>
</dbReference>
<accession>A0A6P6WRV4</accession>
<evidence type="ECO:0000256" key="1">
    <source>
        <dbReference type="SAM" id="MobiDB-lite"/>
    </source>
</evidence>
<dbReference type="InterPro" id="IPR037215">
    <property type="entry name" value="GUN4-like_sf"/>
</dbReference>
<dbReference type="CDD" id="cd16383">
    <property type="entry name" value="GUN4"/>
    <property type="match status" value="1"/>
</dbReference>
<organism evidence="3 4">
    <name type="scientific">Coffea arabica</name>
    <name type="common">Arabian coffee</name>
    <dbReference type="NCBI Taxonomy" id="13443"/>
    <lineage>
        <taxon>Eukaryota</taxon>
        <taxon>Viridiplantae</taxon>
        <taxon>Streptophyta</taxon>
        <taxon>Embryophyta</taxon>
        <taxon>Tracheophyta</taxon>
        <taxon>Spermatophyta</taxon>
        <taxon>Magnoliopsida</taxon>
        <taxon>eudicotyledons</taxon>
        <taxon>Gunneridae</taxon>
        <taxon>Pentapetalae</taxon>
        <taxon>asterids</taxon>
        <taxon>lamiids</taxon>
        <taxon>Gentianales</taxon>
        <taxon>Rubiaceae</taxon>
        <taxon>Ixoroideae</taxon>
        <taxon>Gardenieae complex</taxon>
        <taxon>Bertiereae - Coffeeae clade</taxon>
        <taxon>Coffeeae</taxon>
        <taxon>Coffea</taxon>
    </lineage>
</organism>
<dbReference type="GO" id="GO:0010019">
    <property type="term" value="P:chloroplast-nucleus signaling pathway"/>
    <property type="evidence" value="ECO:0007669"/>
    <property type="project" value="TreeGrafter"/>
</dbReference>
<evidence type="ECO:0000259" key="2">
    <source>
        <dbReference type="Pfam" id="PF05419"/>
    </source>
</evidence>
<dbReference type="PANTHER" id="PTHR34800:SF1">
    <property type="entry name" value="TETRAPYRROLE-BINDING PROTEIN, CHLOROPLASTIC"/>
    <property type="match status" value="1"/>
</dbReference>
<reference evidence="3" key="1">
    <citation type="journal article" date="2025" name="Foods">
        <title>Unveiling the Microbial Signatures of Arabica Coffee Cherries: Insights into Ripeness Specific Diversity, Functional Traits, and Implications for Quality and Safety.</title>
        <authorList>
            <consortium name="RefSeq"/>
            <person name="Tenea G.N."/>
            <person name="Cifuentes V."/>
            <person name="Reyes P."/>
            <person name="Cevallos-Vallejos M."/>
        </authorList>
    </citation>
    <scope>NUCLEOTIDE SEQUENCE [LARGE SCALE GENOMIC DNA]</scope>
</reference>
<proteinExistence type="predicted"/>
<evidence type="ECO:0000313" key="3">
    <source>
        <dbReference type="Proteomes" id="UP001652660"/>
    </source>
</evidence>
<feature type="compositionally biased region" description="Acidic residues" evidence="1">
    <location>
        <begin position="225"/>
        <end position="238"/>
    </location>
</feature>
<feature type="domain" description="GUN4-like" evidence="2">
    <location>
        <begin position="75"/>
        <end position="222"/>
    </location>
</feature>
<dbReference type="OrthoDB" id="4835at2759"/>
<dbReference type="AlphaFoldDB" id="A0A6P6WRV4"/>
<dbReference type="PANTHER" id="PTHR34800">
    <property type="entry name" value="TETRAPYRROLE-BINDING PROTEIN, CHLOROPLASTIC"/>
    <property type="match status" value="1"/>
</dbReference>
<dbReference type="GO" id="GO:0046906">
    <property type="term" value="F:tetrapyrrole binding"/>
    <property type="evidence" value="ECO:0007669"/>
    <property type="project" value="TreeGrafter"/>
</dbReference>
<evidence type="ECO:0000313" key="4">
    <source>
        <dbReference type="RefSeq" id="XP_027117421.2"/>
    </source>
</evidence>
<gene>
    <name evidence="4" type="primary">LOC113734866</name>
</gene>
<protein>
    <submittedName>
        <fullName evidence="4">Tetrapyrrole-binding protein, chloroplastic</fullName>
    </submittedName>
</protein>
<sequence length="272" mass="31471">MATNYFKSIHHHHHRSLRRRHSIDCPRTTFSSTSSSFFKPTTTKTTNTLSLSQSIFATFSLSSTTSTSSTTPSTSQTISFDLLQQHLSLKDFRQADEETRRLLIILAGEAAQKRGYVFFSEVQFISEDDLRTIDELWRKYSNDKYGYSVQKKIWNKVSRDFTKFFLKVGWMKKLDTEVQQYNYRSFPSEFMWEMNDETPEGHLPLTNALRGTQLLNRILSHPAFEGDEEEGEEEEEEEKPLTQEKGAENGGLRSSSAIPPLSKNIFKPDYSF</sequence>
<dbReference type="InterPro" id="IPR008629">
    <property type="entry name" value="GUN4-like"/>
</dbReference>
<dbReference type="Pfam" id="PF05419">
    <property type="entry name" value="GUN4"/>
    <property type="match status" value="1"/>
</dbReference>
<dbReference type="GeneID" id="113734866"/>
<feature type="region of interest" description="Disordered" evidence="1">
    <location>
        <begin position="223"/>
        <end position="272"/>
    </location>
</feature>
<name>A0A6P6WRV4_COFAR</name>
<dbReference type="Gene3D" id="1.10.10.1770">
    <property type="entry name" value="Gun4-like"/>
    <property type="match status" value="1"/>
</dbReference>
<reference evidence="4" key="2">
    <citation type="submission" date="2025-08" db="UniProtKB">
        <authorList>
            <consortium name="RefSeq"/>
        </authorList>
    </citation>
    <scope>IDENTIFICATION</scope>
    <source>
        <tissue evidence="4">Leaves</tissue>
    </source>
</reference>